<evidence type="ECO:0000313" key="2">
    <source>
        <dbReference type="Proteomes" id="UP000887116"/>
    </source>
</evidence>
<organism evidence="1 2">
    <name type="scientific">Trichonephila clavata</name>
    <name type="common">Joro spider</name>
    <name type="synonym">Nephila clavata</name>
    <dbReference type="NCBI Taxonomy" id="2740835"/>
    <lineage>
        <taxon>Eukaryota</taxon>
        <taxon>Metazoa</taxon>
        <taxon>Ecdysozoa</taxon>
        <taxon>Arthropoda</taxon>
        <taxon>Chelicerata</taxon>
        <taxon>Arachnida</taxon>
        <taxon>Araneae</taxon>
        <taxon>Araneomorphae</taxon>
        <taxon>Entelegynae</taxon>
        <taxon>Araneoidea</taxon>
        <taxon>Nephilidae</taxon>
        <taxon>Trichonephila</taxon>
    </lineage>
</organism>
<name>A0A8X6KZW3_TRICU</name>
<reference evidence="1" key="1">
    <citation type="submission" date="2020-07" db="EMBL/GenBank/DDBJ databases">
        <title>Multicomponent nature underlies the extraordinary mechanical properties of spider dragline silk.</title>
        <authorList>
            <person name="Kono N."/>
            <person name="Nakamura H."/>
            <person name="Mori M."/>
            <person name="Yoshida Y."/>
            <person name="Ohtoshi R."/>
            <person name="Malay A.D."/>
            <person name="Moran D.A.P."/>
            <person name="Tomita M."/>
            <person name="Numata K."/>
            <person name="Arakawa K."/>
        </authorList>
    </citation>
    <scope>NUCLEOTIDE SEQUENCE</scope>
</reference>
<accession>A0A8X6KZW3</accession>
<sequence>MLRNNSKIKFKITSKSVLWTGQTSTPMPSVCGPKPLQIRSEDFGEPTRLSDTTSQLYDSSNTKLILNSIKTWRSERSKSLQRPPRQNFTNLSEISVLLAI</sequence>
<dbReference type="AlphaFoldDB" id="A0A8X6KZW3"/>
<evidence type="ECO:0000313" key="1">
    <source>
        <dbReference type="EMBL" id="GFQ88458.1"/>
    </source>
</evidence>
<dbReference type="EMBL" id="BMAO01003515">
    <property type="protein sequence ID" value="GFQ88458.1"/>
    <property type="molecule type" value="Genomic_DNA"/>
</dbReference>
<dbReference type="Proteomes" id="UP000887116">
    <property type="component" value="Unassembled WGS sequence"/>
</dbReference>
<gene>
    <name evidence="1" type="ORF">TNCT_713681</name>
</gene>
<keyword evidence="2" id="KW-1185">Reference proteome</keyword>
<protein>
    <submittedName>
        <fullName evidence="1">Uncharacterized protein</fullName>
    </submittedName>
</protein>
<proteinExistence type="predicted"/>
<comment type="caution">
    <text evidence="1">The sequence shown here is derived from an EMBL/GenBank/DDBJ whole genome shotgun (WGS) entry which is preliminary data.</text>
</comment>